<protein>
    <submittedName>
        <fullName evidence="9">Amino acid ABC transporter membrane protein 1 (PAAT family)</fullName>
    </submittedName>
</protein>
<dbReference type="EMBL" id="RBKT01000001">
    <property type="protein sequence ID" value="RKR85972.1"/>
    <property type="molecule type" value="Genomic_DNA"/>
</dbReference>
<evidence type="ECO:0000256" key="6">
    <source>
        <dbReference type="ARBA" id="ARBA00023136"/>
    </source>
</evidence>
<proteinExistence type="inferred from homology"/>
<dbReference type="PANTHER" id="PTHR30614:SF35">
    <property type="entry name" value="ABC TRANSPORTER PERMEASE PROTEIN"/>
    <property type="match status" value="1"/>
</dbReference>
<feature type="domain" description="ABC transmembrane type-1" evidence="8">
    <location>
        <begin position="25"/>
        <end position="213"/>
    </location>
</feature>
<keyword evidence="5 7" id="KW-1133">Transmembrane helix</keyword>
<dbReference type="GO" id="GO:0006865">
    <property type="term" value="P:amino acid transport"/>
    <property type="evidence" value="ECO:0007669"/>
    <property type="project" value="TreeGrafter"/>
</dbReference>
<keyword evidence="6 7" id="KW-0472">Membrane</keyword>
<comment type="caution">
    <text evidence="9">The sequence shown here is derived from an EMBL/GenBank/DDBJ whole genome shotgun (WGS) entry which is preliminary data.</text>
</comment>
<dbReference type="Proteomes" id="UP000277671">
    <property type="component" value="Unassembled WGS sequence"/>
</dbReference>
<dbReference type="InterPro" id="IPR000515">
    <property type="entry name" value="MetI-like"/>
</dbReference>
<dbReference type="Gene3D" id="1.10.3720.10">
    <property type="entry name" value="MetI-like"/>
    <property type="match status" value="1"/>
</dbReference>
<name>A0A495JC83_9ACTN</name>
<dbReference type="CDD" id="cd06261">
    <property type="entry name" value="TM_PBP2"/>
    <property type="match status" value="1"/>
</dbReference>
<evidence type="ECO:0000313" key="10">
    <source>
        <dbReference type="Proteomes" id="UP000277671"/>
    </source>
</evidence>
<evidence type="ECO:0000256" key="1">
    <source>
        <dbReference type="ARBA" id="ARBA00004651"/>
    </source>
</evidence>
<comment type="similarity">
    <text evidence="7">Belongs to the binding-protein-dependent transport system permease family.</text>
</comment>
<evidence type="ECO:0000256" key="3">
    <source>
        <dbReference type="ARBA" id="ARBA00022475"/>
    </source>
</evidence>
<feature type="transmembrane region" description="Helical" evidence="7">
    <location>
        <begin position="184"/>
        <end position="208"/>
    </location>
</feature>
<comment type="subcellular location">
    <subcellularLocation>
        <location evidence="1 7">Cell membrane</location>
        <topology evidence="1 7">Multi-pass membrane protein</topology>
    </subcellularLocation>
</comment>
<organism evidence="9 10">
    <name type="scientific">Micromonospora pisi</name>
    <dbReference type="NCBI Taxonomy" id="589240"/>
    <lineage>
        <taxon>Bacteria</taxon>
        <taxon>Bacillati</taxon>
        <taxon>Actinomycetota</taxon>
        <taxon>Actinomycetes</taxon>
        <taxon>Micromonosporales</taxon>
        <taxon>Micromonosporaceae</taxon>
        <taxon>Micromonospora</taxon>
    </lineage>
</organism>
<dbReference type="SUPFAM" id="SSF161098">
    <property type="entry name" value="MetI-like"/>
    <property type="match status" value="1"/>
</dbReference>
<dbReference type="Pfam" id="PF00528">
    <property type="entry name" value="BPD_transp_1"/>
    <property type="match status" value="1"/>
</dbReference>
<evidence type="ECO:0000313" key="9">
    <source>
        <dbReference type="EMBL" id="RKR85972.1"/>
    </source>
</evidence>
<dbReference type="GO" id="GO:0043190">
    <property type="term" value="C:ATP-binding cassette (ABC) transporter complex"/>
    <property type="evidence" value="ECO:0007669"/>
    <property type="project" value="InterPro"/>
</dbReference>
<sequence length="226" mass="24730">MTSADGYRFDPGFLVDHLGELGGGLLRTVEISVIGMAGALVVGALLGAVSAFRVPVAHQLVRAYVEVFRNTPLLVQIFFLYFALPEVGLRLDAFTVGWLALLLWGGAYNVENFRAGFEAVENGYVEACRALGFSRTAAFRQVAFPLGWRIALPSVTNTQISVFKNSSFMIAISYPELTETAVNIVAVSFRVFEMFLAIGVIYLGLVWLMSWGTRAVERHYAIPGGH</sequence>
<accession>A0A495JC83</accession>
<dbReference type="PROSITE" id="PS50928">
    <property type="entry name" value="ABC_TM1"/>
    <property type="match status" value="1"/>
</dbReference>
<dbReference type="InterPro" id="IPR010065">
    <property type="entry name" value="AA_ABC_transptr_permease_3TM"/>
</dbReference>
<evidence type="ECO:0000256" key="7">
    <source>
        <dbReference type="RuleBase" id="RU363032"/>
    </source>
</evidence>
<dbReference type="InterPro" id="IPR043429">
    <property type="entry name" value="ArtM/GltK/GlnP/TcyL/YhdX-like"/>
</dbReference>
<keyword evidence="4 7" id="KW-0812">Transmembrane</keyword>
<keyword evidence="10" id="KW-1185">Reference proteome</keyword>
<feature type="transmembrane region" description="Helical" evidence="7">
    <location>
        <begin position="31"/>
        <end position="52"/>
    </location>
</feature>
<feature type="transmembrane region" description="Helical" evidence="7">
    <location>
        <begin position="64"/>
        <end position="84"/>
    </location>
</feature>
<dbReference type="RefSeq" id="WP_121153682.1">
    <property type="nucleotide sequence ID" value="NZ_RBKT01000001.1"/>
</dbReference>
<keyword evidence="2 7" id="KW-0813">Transport</keyword>
<dbReference type="NCBIfam" id="TIGR01726">
    <property type="entry name" value="HEQRo_perm_3TM"/>
    <property type="match status" value="1"/>
</dbReference>
<evidence type="ECO:0000256" key="5">
    <source>
        <dbReference type="ARBA" id="ARBA00022989"/>
    </source>
</evidence>
<evidence type="ECO:0000256" key="2">
    <source>
        <dbReference type="ARBA" id="ARBA00022448"/>
    </source>
</evidence>
<reference evidence="9 10" key="1">
    <citation type="submission" date="2018-10" db="EMBL/GenBank/DDBJ databases">
        <title>Sequencing the genomes of 1000 actinobacteria strains.</title>
        <authorList>
            <person name="Klenk H.-P."/>
        </authorList>
    </citation>
    <scope>NUCLEOTIDE SEQUENCE [LARGE SCALE GENOMIC DNA]</scope>
    <source>
        <strain evidence="9 10">DSM 45175</strain>
    </source>
</reference>
<dbReference type="PANTHER" id="PTHR30614">
    <property type="entry name" value="MEMBRANE COMPONENT OF AMINO ACID ABC TRANSPORTER"/>
    <property type="match status" value="1"/>
</dbReference>
<gene>
    <name evidence="9" type="ORF">BDK92_0190</name>
</gene>
<evidence type="ECO:0000256" key="4">
    <source>
        <dbReference type="ARBA" id="ARBA00022692"/>
    </source>
</evidence>
<dbReference type="AlphaFoldDB" id="A0A495JC83"/>
<dbReference type="GO" id="GO:0022857">
    <property type="term" value="F:transmembrane transporter activity"/>
    <property type="evidence" value="ECO:0007669"/>
    <property type="project" value="InterPro"/>
</dbReference>
<dbReference type="OrthoDB" id="92598at2"/>
<dbReference type="InterPro" id="IPR035906">
    <property type="entry name" value="MetI-like_sf"/>
</dbReference>
<evidence type="ECO:0000259" key="8">
    <source>
        <dbReference type="PROSITE" id="PS50928"/>
    </source>
</evidence>
<keyword evidence="3" id="KW-1003">Cell membrane</keyword>